<comment type="caution">
    <text evidence="1">The sequence shown here is derived from an EMBL/GenBank/DDBJ whole genome shotgun (WGS) entry which is preliminary data.</text>
</comment>
<proteinExistence type="predicted"/>
<dbReference type="Proteomes" id="UP001349262">
    <property type="component" value="Unassembled WGS sequence"/>
</dbReference>
<protein>
    <submittedName>
        <fullName evidence="1">Uncharacterized protein</fullName>
    </submittedName>
</protein>
<gene>
    <name evidence="1" type="ORF">MRSR164_23615</name>
</gene>
<evidence type="ECO:0000313" key="1">
    <source>
        <dbReference type="EMBL" id="MEE7459659.1"/>
    </source>
</evidence>
<name>A0ABU7THF6_9HYPH</name>
<accession>A0ABU7THF6</accession>
<reference evidence="1 2" key="1">
    <citation type="journal article" date="2012" name="Genet. Mol. Biol.">
        <title>Analysis of 16S rRNA and mxaF genes revealing insights into Methylobacterium niche-specific plant association.</title>
        <authorList>
            <person name="Dourado M.N."/>
            <person name="Andreote F.D."/>
            <person name="Dini-Andreote F."/>
            <person name="Conti R."/>
            <person name="Araujo J.M."/>
            <person name="Araujo W.L."/>
        </authorList>
    </citation>
    <scope>NUCLEOTIDE SEQUENCE [LARGE SCALE GENOMIC DNA]</scope>
    <source>
        <strain evidence="1 2">SR1.6/4</strain>
    </source>
</reference>
<organism evidence="1 2">
    <name type="scientific">Methylobacterium radiotolerans</name>
    <dbReference type="NCBI Taxonomy" id="31998"/>
    <lineage>
        <taxon>Bacteria</taxon>
        <taxon>Pseudomonadati</taxon>
        <taxon>Pseudomonadota</taxon>
        <taxon>Alphaproteobacteria</taxon>
        <taxon>Hyphomicrobiales</taxon>
        <taxon>Methylobacteriaceae</taxon>
        <taxon>Methylobacterium</taxon>
    </lineage>
</organism>
<evidence type="ECO:0000313" key="2">
    <source>
        <dbReference type="Proteomes" id="UP001349262"/>
    </source>
</evidence>
<dbReference type="EMBL" id="MLBY01000005">
    <property type="protein sequence ID" value="MEE7459659.1"/>
    <property type="molecule type" value="Genomic_DNA"/>
</dbReference>
<sequence length="63" mass="6983">MNILVRLLSRIASVTLRYLSLTPKIVAFGVAAVISLPAEQAPDVSLDENGDEARRSILYRHYV</sequence>
<keyword evidence="2" id="KW-1185">Reference proteome</keyword>